<protein>
    <submittedName>
        <fullName evidence="1">N-acetyltransferase</fullName>
    </submittedName>
</protein>
<reference evidence="1" key="1">
    <citation type="submission" date="2021-01" db="EMBL/GenBank/DDBJ databases">
        <title>Whole genome shotgun sequence of Rhizocola hellebori NBRC 109834.</title>
        <authorList>
            <person name="Komaki H."/>
            <person name="Tamura T."/>
        </authorList>
    </citation>
    <scope>NUCLEOTIDE SEQUENCE</scope>
    <source>
        <strain evidence="1">NBRC 109834</strain>
    </source>
</reference>
<evidence type="ECO:0000313" key="2">
    <source>
        <dbReference type="Proteomes" id="UP000612899"/>
    </source>
</evidence>
<keyword evidence="2" id="KW-1185">Reference proteome</keyword>
<proteinExistence type="predicted"/>
<sequence>MTVDGLVSIIAAVEAGQRLPTQPWYRVVAFPGTEMVMGFPGLNVIVTALPPEWVEKQLPFEDLSLPLNPPFLRAMEEQTGRRVNNIDIIMLAPRLTGAPPMELTRVTDTDHPRVRRALRYRTEVAVYQADGGVLVIGRGVGGRWEIGVEVAEHARGAGLGRSLALAARHLVPEDRPIWAQIAPGNATSVRAFLAAGYAPVGAEALLVA</sequence>
<comment type="caution">
    <text evidence="1">The sequence shown here is derived from an EMBL/GenBank/DDBJ whole genome shotgun (WGS) entry which is preliminary data.</text>
</comment>
<gene>
    <name evidence="1" type="ORF">Rhe02_14020</name>
</gene>
<name>A0A8J3Q502_9ACTN</name>
<evidence type="ECO:0000313" key="1">
    <source>
        <dbReference type="EMBL" id="GIH03335.1"/>
    </source>
</evidence>
<dbReference type="SUPFAM" id="SSF55729">
    <property type="entry name" value="Acyl-CoA N-acyltransferases (Nat)"/>
    <property type="match status" value="1"/>
</dbReference>
<accession>A0A8J3Q502</accession>
<organism evidence="1 2">
    <name type="scientific">Rhizocola hellebori</name>
    <dbReference type="NCBI Taxonomy" id="1392758"/>
    <lineage>
        <taxon>Bacteria</taxon>
        <taxon>Bacillati</taxon>
        <taxon>Actinomycetota</taxon>
        <taxon>Actinomycetes</taxon>
        <taxon>Micromonosporales</taxon>
        <taxon>Micromonosporaceae</taxon>
        <taxon>Rhizocola</taxon>
    </lineage>
</organism>
<dbReference type="AlphaFoldDB" id="A0A8J3Q502"/>
<dbReference type="Gene3D" id="3.40.630.30">
    <property type="match status" value="1"/>
</dbReference>
<dbReference type="Proteomes" id="UP000612899">
    <property type="component" value="Unassembled WGS sequence"/>
</dbReference>
<dbReference type="InterPro" id="IPR016181">
    <property type="entry name" value="Acyl_CoA_acyltransferase"/>
</dbReference>
<dbReference type="EMBL" id="BONY01000007">
    <property type="protein sequence ID" value="GIH03335.1"/>
    <property type="molecule type" value="Genomic_DNA"/>
</dbReference>
<dbReference type="RefSeq" id="WP_239123485.1">
    <property type="nucleotide sequence ID" value="NZ_BONY01000007.1"/>
</dbReference>